<name>A0ABS1D833_9PROT</name>
<dbReference type="EMBL" id="NRRL01000001">
    <property type="protein sequence ID" value="MBK1666583.1"/>
    <property type="molecule type" value="Genomic_DNA"/>
</dbReference>
<sequence>MDLKLDKPRLNRWARLLRTYLINHQQCEIKHTNALSAIAAMLDQPNANTLTALLRAEAEAAQADGHADGTPDDGRSLHFVTWTWVEEPQAFMTLAWLTQAEAADLTDALNKIAAATGMICDIAIYDRSVHDTAAWHGNLTALVEHELKDALACWHQVEDDAGEVVGSYFDKYLAGPPAPKRKPQPVSANPGDALASLSNYELIKELRRRGCMACVFEPSDVAVRISRHPAVRNAELGPDSDPEAMARATEWLHDNERAIEDALTPYGNDEIDSLLAEQEEIPELPRIADEIHSGANSGMTTTVAELCSNQPYLADGIYRVVSDCDQVVLIERAGEIWQLAEHRMPKWAPPKIGDVIRFDQASDAHITVEQVPSLQIYYVDGVYTVIDQYGEEHFVEHDGDGWSVVVDTQSLD</sequence>
<organism evidence="1 2">
    <name type="scientific">Rhodovibrio sodomensis</name>
    <dbReference type="NCBI Taxonomy" id="1088"/>
    <lineage>
        <taxon>Bacteria</taxon>
        <taxon>Pseudomonadati</taxon>
        <taxon>Pseudomonadota</taxon>
        <taxon>Alphaproteobacteria</taxon>
        <taxon>Rhodospirillales</taxon>
        <taxon>Rhodovibrionaceae</taxon>
        <taxon>Rhodovibrio</taxon>
    </lineage>
</organism>
<keyword evidence="2" id="KW-1185">Reference proteome</keyword>
<gene>
    <name evidence="1" type="ORF">CKO28_00815</name>
</gene>
<proteinExistence type="predicted"/>
<dbReference type="Proteomes" id="UP001296873">
    <property type="component" value="Unassembled WGS sequence"/>
</dbReference>
<comment type="caution">
    <text evidence="1">The sequence shown here is derived from an EMBL/GenBank/DDBJ whole genome shotgun (WGS) entry which is preliminary data.</text>
</comment>
<evidence type="ECO:0000313" key="2">
    <source>
        <dbReference type="Proteomes" id="UP001296873"/>
    </source>
</evidence>
<protein>
    <submittedName>
        <fullName evidence="1">Uncharacterized protein</fullName>
    </submittedName>
</protein>
<evidence type="ECO:0000313" key="1">
    <source>
        <dbReference type="EMBL" id="MBK1666583.1"/>
    </source>
</evidence>
<accession>A0ABS1D833</accession>
<reference evidence="1 2" key="1">
    <citation type="journal article" date="2020" name="Microorganisms">
        <title>Osmotic Adaptation and Compatible Solute Biosynthesis of Phototrophic Bacteria as Revealed from Genome Analyses.</title>
        <authorList>
            <person name="Imhoff J.F."/>
            <person name="Rahn T."/>
            <person name="Kunzel S."/>
            <person name="Keller A."/>
            <person name="Neulinger S.C."/>
        </authorList>
    </citation>
    <scope>NUCLEOTIDE SEQUENCE [LARGE SCALE GENOMIC DNA]</scope>
    <source>
        <strain evidence="1 2">DSM 9895</strain>
    </source>
</reference>
<dbReference type="RefSeq" id="WP_200338632.1">
    <property type="nucleotide sequence ID" value="NZ_NRRL01000001.1"/>
</dbReference>